<feature type="region of interest" description="Disordered" evidence="1">
    <location>
        <begin position="409"/>
        <end position="433"/>
    </location>
</feature>
<dbReference type="Proteomes" id="UP000046395">
    <property type="component" value="Unassembled WGS sequence"/>
</dbReference>
<keyword evidence="2" id="KW-1185">Reference proteome</keyword>
<dbReference type="WBParaSite" id="TMUE_2000006928.1">
    <property type="protein sequence ID" value="TMUE_2000006928.1"/>
    <property type="gene ID" value="WBGene00287321"/>
</dbReference>
<evidence type="ECO:0000313" key="3">
    <source>
        <dbReference type="WBParaSite" id="TMUE_2000006928.1"/>
    </source>
</evidence>
<sequence length="433" mass="49398">MILRVQPRATLLNAVGQCGHAKRAIYYWRKFERWQERVKALENQQKTAESQRQYFKGSKVYVTPEIESFAPPDKDPGNLSNVERGGMAFETRHYYARFRYFDLHPRTVRLYEEYQQLITHQYDQRFIPERHLLLGPDLAASHFIVHRGGSVKFVGDDRWHCMNKSGVYVLPGRQIPDLWVEGIDASNTALMFEGLGNLVDLGKLRFLSLRGCKFINDFCMSRMSQFENSLEFLDLSDCKKISAEALGSLSCLKKLKFLRLEGMGHVKNIALAALRLEDSIPQLKDNIGELYYVSGNLPEQPSLADDELPIFVSTIRKDPPALPLDITEQINRLSDGKLKHLLAGSPSGEWTQETERVLQVDARRLQDEGKAIHPFLEPNKPEDTSWKARLEQFAVRIELLEKNETLANLISAPRKSDGESALSPTEASKPLVQ</sequence>
<evidence type="ECO:0000313" key="2">
    <source>
        <dbReference type="Proteomes" id="UP000046395"/>
    </source>
</evidence>
<dbReference type="InterPro" id="IPR032675">
    <property type="entry name" value="LRR_dom_sf"/>
</dbReference>
<dbReference type="STRING" id="70415.A0A5S6QI88"/>
<proteinExistence type="predicted"/>
<protein>
    <submittedName>
        <fullName evidence="3">Uncharacterized protein</fullName>
    </submittedName>
</protein>
<dbReference type="Gene3D" id="3.80.10.10">
    <property type="entry name" value="Ribonuclease Inhibitor"/>
    <property type="match status" value="1"/>
</dbReference>
<name>A0A5S6QI88_TRIMR</name>
<reference evidence="3" key="1">
    <citation type="submission" date="2019-12" db="UniProtKB">
        <authorList>
            <consortium name="WormBaseParasite"/>
        </authorList>
    </citation>
    <scope>IDENTIFICATION</scope>
</reference>
<accession>A0A5S6QI88</accession>
<evidence type="ECO:0000256" key="1">
    <source>
        <dbReference type="SAM" id="MobiDB-lite"/>
    </source>
</evidence>
<organism evidence="2 3">
    <name type="scientific">Trichuris muris</name>
    <name type="common">Mouse whipworm</name>
    <dbReference type="NCBI Taxonomy" id="70415"/>
    <lineage>
        <taxon>Eukaryota</taxon>
        <taxon>Metazoa</taxon>
        <taxon>Ecdysozoa</taxon>
        <taxon>Nematoda</taxon>
        <taxon>Enoplea</taxon>
        <taxon>Dorylaimia</taxon>
        <taxon>Trichinellida</taxon>
        <taxon>Trichuridae</taxon>
        <taxon>Trichuris</taxon>
    </lineage>
</organism>
<dbReference type="SUPFAM" id="SSF52047">
    <property type="entry name" value="RNI-like"/>
    <property type="match status" value="1"/>
</dbReference>
<dbReference type="AlphaFoldDB" id="A0A5S6QI88"/>